<gene>
    <name evidence="2" type="ORF">GCM10022388_03690</name>
</gene>
<comment type="caution">
    <text evidence="2">The sequence shown here is derived from an EMBL/GenBank/DDBJ whole genome shotgun (WGS) entry which is preliminary data.</text>
</comment>
<dbReference type="PANTHER" id="PTHR47199">
    <property type="entry name" value="PHOTOSYSTEM II STABILITY/ASSEMBLY FACTOR HCF136, CHLOROPLASTIC"/>
    <property type="match status" value="1"/>
</dbReference>
<keyword evidence="3" id="KW-1185">Reference proteome</keyword>
<reference evidence="3" key="1">
    <citation type="journal article" date="2019" name="Int. J. Syst. Evol. Microbiol.">
        <title>The Global Catalogue of Microorganisms (GCM) 10K type strain sequencing project: providing services to taxonomists for standard genome sequencing and annotation.</title>
        <authorList>
            <consortium name="The Broad Institute Genomics Platform"/>
            <consortium name="The Broad Institute Genome Sequencing Center for Infectious Disease"/>
            <person name="Wu L."/>
            <person name="Ma J."/>
        </authorList>
    </citation>
    <scope>NUCLEOTIDE SEQUENCE [LARGE SCALE GENOMIC DNA]</scope>
    <source>
        <strain evidence="3">JCM 17068</strain>
    </source>
</reference>
<evidence type="ECO:0000313" key="3">
    <source>
        <dbReference type="Proteomes" id="UP001500426"/>
    </source>
</evidence>
<evidence type="ECO:0000256" key="1">
    <source>
        <dbReference type="SAM" id="SignalP"/>
    </source>
</evidence>
<dbReference type="RefSeq" id="WP_345089815.1">
    <property type="nucleotide sequence ID" value="NZ_BAABCS010000003.1"/>
</dbReference>
<accession>A0ABP7UFG6</accession>
<keyword evidence="1" id="KW-0732">Signal</keyword>
<dbReference type="Gene3D" id="2.130.10.10">
    <property type="entry name" value="YVTN repeat-like/Quinoprotein amine dehydrogenase"/>
    <property type="match status" value="2"/>
</dbReference>
<dbReference type="InterPro" id="IPR015943">
    <property type="entry name" value="WD40/YVTN_repeat-like_dom_sf"/>
</dbReference>
<evidence type="ECO:0008006" key="4">
    <source>
        <dbReference type="Google" id="ProtNLM"/>
    </source>
</evidence>
<dbReference type="SUPFAM" id="SSF110296">
    <property type="entry name" value="Oligoxyloglucan reducing end-specific cellobiohydrolase"/>
    <property type="match status" value="1"/>
</dbReference>
<dbReference type="EMBL" id="BAABCS010000003">
    <property type="protein sequence ID" value="GAA4042167.1"/>
    <property type="molecule type" value="Genomic_DNA"/>
</dbReference>
<feature type="chain" id="PRO_5045785299" description="Photosystem II stability/assembly factor-like protein" evidence="1">
    <location>
        <begin position="17"/>
        <end position="419"/>
    </location>
</feature>
<feature type="signal peptide" evidence="1">
    <location>
        <begin position="1"/>
        <end position="16"/>
    </location>
</feature>
<sequence>MKKLYFLLLISSFASAQLTWSPLPNAAVNTNGQRFDDVFFLNENLGWAANGFYAAVYKTTDGGLNWNLQTNNALLGSNHYFRNIEFLDANIGFLGSLNGKFYKTVDGGATWSLVTITPNPAAICGLDCVGTSTIYGCGAYFSPAYIIKSTDSGVTWQYIDMSAHANALVEVLFLDENTGYASGNNANGALILKTTDGGTTWSILYNGSIPGEYVWKLQTLQNNINVIFGAIESVFPNDGKLIKSIDNGATWTTKVAPDVDIQAVGFVDENHGWMGGHATGFYETTNGGDTWTNTTVGSNLNRIFILDNDLAYACGTTIYKMTNNLAVNQFQEQARIPLVVRVAPNPIKDKLNLEIDFKGVDHLMLGLYSSTGQLIKQLKLDEIEGAMTKKYTFDFPYPAGIYSINLHTNTGRQSVKVVK</sequence>
<proteinExistence type="predicted"/>
<dbReference type="Proteomes" id="UP001500426">
    <property type="component" value="Unassembled WGS sequence"/>
</dbReference>
<organism evidence="2 3">
    <name type="scientific">Flavobacterium chungnamense</name>
    <dbReference type="NCBI Taxonomy" id="706182"/>
    <lineage>
        <taxon>Bacteria</taxon>
        <taxon>Pseudomonadati</taxon>
        <taxon>Bacteroidota</taxon>
        <taxon>Flavobacteriia</taxon>
        <taxon>Flavobacteriales</taxon>
        <taxon>Flavobacteriaceae</taxon>
        <taxon>Flavobacterium</taxon>
    </lineage>
</organism>
<name>A0ABP7UFG6_9FLAO</name>
<protein>
    <recommendedName>
        <fullName evidence="4">Photosystem II stability/assembly factor-like protein</fullName>
    </recommendedName>
</protein>
<dbReference type="PANTHER" id="PTHR47199:SF2">
    <property type="entry name" value="PHOTOSYSTEM II STABILITY_ASSEMBLY FACTOR HCF136, CHLOROPLASTIC"/>
    <property type="match status" value="1"/>
</dbReference>
<evidence type="ECO:0000313" key="2">
    <source>
        <dbReference type="EMBL" id="GAA4042167.1"/>
    </source>
</evidence>